<dbReference type="SUPFAM" id="SSF51206">
    <property type="entry name" value="cAMP-binding domain-like"/>
    <property type="match status" value="1"/>
</dbReference>
<dbReference type="InterPro" id="IPR036390">
    <property type="entry name" value="WH_DNA-bd_sf"/>
</dbReference>
<dbReference type="SMART" id="SM00419">
    <property type="entry name" value="HTH_CRP"/>
    <property type="match status" value="1"/>
</dbReference>
<evidence type="ECO:0000256" key="4">
    <source>
        <dbReference type="ARBA" id="ARBA00023163"/>
    </source>
</evidence>
<reference evidence="7 8" key="1">
    <citation type="submission" date="2021-01" db="EMBL/GenBank/DDBJ databases">
        <title>Genome public.</title>
        <authorList>
            <person name="Liu C."/>
            <person name="Sun Q."/>
        </authorList>
    </citation>
    <scope>NUCLEOTIDE SEQUENCE [LARGE SCALE GENOMIC DNA]</scope>
    <source>
        <strain evidence="7 8">YIM B02564</strain>
    </source>
</reference>
<dbReference type="PRINTS" id="PR00034">
    <property type="entry name" value="HTHCRP"/>
</dbReference>
<dbReference type="Pfam" id="PF13545">
    <property type="entry name" value="HTH_Crp_2"/>
    <property type="match status" value="1"/>
</dbReference>
<dbReference type="InterPro" id="IPR000595">
    <property type="entry name" value="cNMP-bd_dom"/>
</dbReference>
<dbReference type="CDD" id="cd00038">
    <property type="entry name" value="CAP_ED"/>
    <property type="match status" value="1"/>
</dbReference>
<dbReference type="Gene3D" id="1.10.10.10">
    <property type="entry name" value="Winged helix-like DNA-binding domain superfamily/Winged helix DNA-binding domain"/>
    <property type="match status" value="1"/>
</dbReference>
<feature type="domain" description="HTH crp-type" evidence="6">
    <location>
        <begin position="176"/>
        <end position="248"/>
    </location>
</feature>
<accession>A0ABS1TPK4</accession>
<keyword evidence="1" id="KW-0805">Transcription regulation</keyword>
<evidence type="ECO:0000259" key="5">
    <source>
        <dbReference type="PROSITE" id="PS50042"/>
    </source>
</evidence>
<sequence>MRISFEKVVAILVQINYLQDENLAVYRELNKADLLRKIVIFKELSAASLAVIERRIQTFEFKKGTQIIAEDEVAKGVYFIFSGAVKLTKRDENGNEIIVCMKQQGDIFAEACLFTNNAECYPATATMLENGKILFLDKQELEKDLADYPELALQLVRYMSDALREMTGQLRDVALLDVYAKTVKTLQRLGAKFNTDGKRWGIEIPLTVQEFATVVGTTRESVSRVFSKLRKDELIEMKSRKIVILDWCKLCTLAHHGY</sequence>
<dbReference type="Gene3D" id="2.60.120.10">
    <property type="entry name" value="Jelly Rolls"/>
    <property type="match status" value="1"/>
</dbReference>
<evidence type="ECO:0000256" key="3">
    <source>
        <dbReference type="ARBA" id="ARBA00023159"/>
    </source>
</evidence>
<dbReference type="InterPro" id="IPR014710">
    <property type="entry name" value="RmlC-like_jellyroll"/>
</dbReference>
<keyword evidence="2" id="KW-0238">DNA-binding</keyword>
<name>A0ABS1TPK4_9BACI</name>
<dbReference type="Pfam" id="PF00027">
    <property type="entry name" value="cNMP_binding"/>
    <property type="match status" value="1"/>
</dbReference>
<dbReference type="InterPro" id="IPR018490">
    <property type="entry name" value="cNMP-bd_dom_sf"/>
</dbReference>
<keyword evidence="8" id="KW-1185">Reference proteome</keyword>
<protein>
    <submittedName>
        <fullName evidence="7">Crp/Fnr family transcriptional regulator</fullName>
    </submittedName>
</protein>
<dbReference type="EMBL" id="JAESWB010000181">
    <property type="protein sequence ID" value="MBL4953207.1"/>
    <property type="molecule type" value="Genomic_DNA"/>
</dbReference>
<dbReference type="InterPro" id="IPR036388">
    <property type="entry name" value="WH-like_DNA-bd_sf"/>
</dbReference>
<keyword evidence="4" id="KW-0804">Transcription</keyword>
<dbReference type="SMART" id="SM00100">
    <property type="entry name" value="cNMP"/>
    <property type="match status" value="1"/>
</dbReference>
<dbReference type="Proteomes" id="UP000623967">
    <property type="component" value="Unassembled WGS sequence"/>
</dbReference>
<comment type="caution">
    <text evidence="7">The sequence shown here is derived from an EMBL/GenBank/DDBJ whole genome shotgun (WGS) entry which is preliminary data.</text>
</comment>
<feature type="domain" description="Cyclic nucleotide-binding" evidence="5">
    <location>
        <begin position="40"/>
        <end position="143"/>
    </location>
</feature>
<dbReference type="PANTHER" id="PTHR24567:SF74">
    <property type="entry name" value="HTH-TYPE TRANSCRIPTIONAL REGULATOR ARCR"/>
    <property type="match status" value="1"/>
</dbReference>
<keyword evidence="3" id="KW-0010">Activator</keyword>
<dbReference type="SUPFAM" id="SSF46785">
    <property type="entry name" value="Winged helix' DNA-binding domain"/>
    <property type="match status" value="1"/>
</dbReference>
<proteinExistence type="predicted"/>
<dbReference type="InterPro" id="IPR050397">
    <property type="entry name" value="Env_Response_Regulators"/>
</dbReference>
<dbReference type="InterPro" id="IPR012318">
    <property type="entry name" value="HTH_CRP"/>
</dbReference>
<evidence type="ECO:0000313" key="8">
    <source>
        <dbReference type="Proteomes" id="UP000623967"/>
    </source>
</evidence>
<evidence type="ECO:0000259" key="6">
    <source>
        <dbReference type="PROSITE" id="PS51063"/>
    </source>
</evidence>
<gene>
    <name evidence="7" type="ORF">JK635_13410</name>
</gene>
<organism evidence="7 8">
    <name type="scientific">Neobacillus paridis</name>
    <dbReference type="NCBI Taxonomy" id="2803862"/>
    <lineage>
        <taxon>Bacteria</taxon>
        <taxon>Bacillati</taxon>
        <taxon>Bacillota</taxon>
        <taxon>Bacilli</taxon>
        <taxon>Bacillales</taxon>
        <taxon>Bacillaceae</taxon>
        <taxon>Neobacillus</taxon>
    </lineage>
</organism>
<evidence type="ECO:0000313" key="7">
    <source>
        <dbReference type="EMBL" id="MBL4953207.1"/>
    </source>
</evidence>
<dbReference type="PANTHER" id="PTHR24567">
    <property type="entry name" value="CRP FAMILY TRANSCRIPTIONAL REGULATORY PROTEIN"/>
    <property type="match status" value="1"/>
</dbReference>
<dbReference type="PROSITE" id="PS50042">
    <property type="entry name" value="CNMP_BINDING_3"/>
    <property type="match status" value="1"/>
</dbReference>
<evidence type="ECO:0000256" key="2">
    <source>
        <dbReference type="ARBA" id="ARBA00023125"/>
    </source>
</evidence>
<evidence type="ECO:0000256" key="1">
    <source>
        <dbReference type="ARBA" id="ARBA00023015"/>
    </source>
</evidence>
<dbReference type="PROSITE" id="PS51063">
    <property type="entry name" value="HTH_CRP_2"/>
    <property type="match status" value="1"/>
</dbReference>